<dbReference type="RefSeq" id="XP_020428584.1">
    <property type="nucleotide sequence ID" value="XM_020580999.1"/>
</dbReference>
<dbReference type="InParanoid" id="D3BQN2"/>
<gene>
    <name evidence="2" type="ORF">PPL_10217</name>
</gene>
<dbReference type="Proteomes" id="UP000001396">
    <property type="component" value="Unassembled WGS sequence"/>
</dbReference>
<reference evidence="2 3" key="1">
    <citation type="journal article" date="2011" name="Genome Res.">
        <title>Phylogeny-wide analysis of social amoeba genomes highlights ancient origins for complex intercellular communication.</title>
        <authorList>
            <person name="Heidel A.J."/>
            <person name="Lawal H.M."/>
            <person name="Felder M."/>
            <person name="Schilde C."/>
            <person name="Helps N.R."/>
            <person name="Tunggal B."/>
            <person name="Rivero F."/>
            <person name="John U."/>
            <person name="Schleicher M."/>
            <person name="Eichinger L."/>
            <person name="Platzer M."/>
            <person name="Noegel A.A."/>
            <person name="Schaap P."/>
            <person name="Gloeckner G."/>
        </authorList>
    </citation>
    <scope>NUCLEOTIDE SEQUENCE [LARGE SCALE GENOMIC DNA]</scope>
    <source>
        <strain evidence="3">ATCC 26659 / Pp 5 / PN500</strain>
    </source>
</reference>
<evidence type="ECO:0000256" key="1">
    <source>
        <dbReference type="SAM" id="SignalP"/>
    </source>
</evidence>
<sequence>MNKTFLIVLVVLFISMICMVANASLCDGYCSQFENRNDCFDETGCLWRSEELSLPHQLLAYIHEVYQLL</sequence>
<proteinExistence type="predicted"/>
<keyword evidence="1" id="KW-0732">Signal</keyword>
<dbReference type="EMBL" id="ADBJ01000047">
    <property type="protein sequence ID" value="EFA76452.1"/>
    <property type="molecule type" value="Genomic_DNA"/>
</dbReference>
<name>D3BQN2_HETP5</name>
<dbReference type="AlphaFoldDB" id="D3BQN2"/>
<protein>
    <submittedName>
        <fullName evidence="2">Uncharacterized protein</fullName>
    </submittedName>
</protein>
<evidence type="ECO:0000313" key="2">
    <source>
        <dbReference type="EMBL" id="EFA76452.1"/>
    </source>
</evidence>
<feature type="signal peptide" evidence="1">
    <location>
        <begin position="1"/>
        <end position="23"/>
    </location>
</feature>
<keyword evidence="3" id="KW-1185">Reference proteome</keyword>
<evidence type="ECO:0000313" key="3">
    <source>
        <dbReference type="Proteomes" id="UP000001396"/>
    </source>
</evidence>
<feature type="chain" id="PRO_5003041391" evidence="1">
    <location>
        <begin position="24"/>
        <end position="69"/>
    </location>
</feature>
<comment type="caution">
    <text evidence="2">The sequence shown here is derived from an EMBL/GenBank/DDBJ whole genome shotgun (WGS) entry which is preliminary data.</text>
</comment>
<accession>D3BQN2</accession>
<dbReference type="GeneID" id="31365688"/>
<organism evidence="2 3">
    <name type="scientific">Heterostelium pallidum (strain ATCC 26659 / Pp 5 / PN500)</name>
    <name type="common">Cellular slime mold</name>
    <name type="synonym">Polysphondylium pallidum</name>
    <dbReference type="NCBI Taxonomy" id="670386"/>
    <lineage>
        <taxon>Eukaryota</taxon>
        <taxon>Amoebozoa</taxon>
        <taxon>Evosea</taxon>
        <taxon>Eumycetozoa</taxon>
        <taxon>Dictyostelia</taxon>
        <taxon>Acytosteliales</taxon>
        <taxon>Acytosteliaceae</taxon>
        <taxon>Heterostelium</taxon>
    </lineage>
</organism>